<dbReference type="EMBL" id="UYYB01110702">
    <property type="protein sequence ID" value="VDM80915.1"/>
    <property type="molecule type" value="Genomic_DNA"/>
</dbReference>
<reference evidence="3 4" key="1">
    <citation type="submission" date="2018-11" db="EMBL/GenBank/DDBJ databases">
        <authorList>
            <consortium name="Pathogen Informatics"/>
        </authorList>
    </citation>
    <scope>NUCLEOTIDE SEQUENCE [LARGE SCALE GENOMIC DNA]</scope>
</reference>
<feature type="transmembrane region" description="Helical" evidence="2">
    <location>
        <begin position="6"/>
        <end position="24"/>
    </location>
</feature>
<evidence type="ECO:0000313" key="3">
    <source>
        <dbReference type="EMBL" id="VDM80915.1"/>
    </source>
</evidence>
<proteinExistence type="predicted"/>
<dbReference type="AlphaFoldDB" id="A0A3P7LEB5"/>
<keyword evidence="4" id="KW-1185">Reference proteome</keyword>
<keyword evidence="2" id="KW-0812">Transmembrane</keyword>
<keyword evidence="2" id="KW-1133">Transmembrane helix</keyword>
<evidence type="ECO:0008006" key="5">
    <source>
        <dbReference type="Google" id="ProtNLM"/>
    </source>
</evidence>
<feature type="region of interest" description="Disordered" evidence="1">
    <location>
        <begin position="68"/>
        <end position="88"/>
    </location>
</feature>
<gene>
    <name evidence="3" type="ORF">SVUK_LOCUS15913</name>
</gene>
<evidence type="ECO:0000256" key="1">
    <source>
        <dbReference type="SAM" id="MobiDB-lite"/>
    </source>
</evidence>
<keyword evidence="2" id="KW-0472">Membrane</keyword>
<organism evidence="3 4">
    <name type="scientific">Strongylus vulgaris</name>
    <name type="common">Blood worm</name>
    <dbReference type="NCBI Taxonomy" id="40348"/>
    <lineage>
        <taxon>Eukaryota</taxon>
        <taxon>Metazoa</taxon>
        <taxon>Ecdysozoa</taxon>
        <taxon>Nematoda</taxon>
        <taxon>Chromadorea</taxon>
        <taxon>Rhabditida</taxon>
        <taxon>Rhabditina</taxon>
        <taxon>Rhabditomorpha</taxon>
        <taxon>Strongyloidea</taxon>
        <taxon>Strongylidae</taxon>
        <taxon>Strongylus</taxon>
    </lineage>
</organism>
<name>A0A3P7LEB5_STRVU</name>
<evidence type="ECO:0000256" key="2">
    <source>
        <dbReference type="SAM" id="Phobius"/>
    </source>
</evidence>
<accession>A0A3P7LEB5</accession>
<evidence type="ECO:0000313" key="4">
    <source>
        <dbReference type="Proteomes" id="UP000270094"/>
    </source>
</evidence>
<dbReference type="Proteomes" id="UP000270094">
    <property type="component" value="Unassembled WGS sequence"/>
</dbReference>
<sequence length="88" mass="9585">MELVYSFVFAVLSIVCVWLSFGYANRHLGGTSAGYVAAGLFSIVHAALYGIPCASIYDSIQNNGINNPERGFDVQPAHPFRDAPYQDL</sequence>
<protein>
    <recommendedName>
        <fullName evidence="5">MARVEL domain-containing protein</fullName>
    </recommendedName>
</protein>
<feature type="transmembrane region" description="Helical" evidence="2">
    <location>
        <begin position="36"/>
        <end position="57"/>
    </location>
</feature>
<dbReference type="OrthoDB" id="5784088at2759"/>